<dbReference type="GO" id="GO:0071028">
    <property type="term" value="P:nuclear mRNA surveillance"/>
    <property type="evidence" value="ECO:0007669"/>
    <property type="project" value="TreeGrafter"/>
</dbReference>
<evidence type="ECO:0000313" key="13">
    <source>
        <dbReference type="Proteomes" id="UP000182334"/>
    </source>
</evidence>
<dbReference type="EMBL" id="LT635756">
    <property type="protein sequence ID" value="SGZ46454.1"/>
    <property type="molecule type" value="Genomic_DNA"/>
</dbReference>
<dbReference type="InterPro" id="IPR001247">
    <property type="entry name" value="ExoRNase_PH_dom1"/>
</dbReference>
<dbReference type="GO" id="GO:0005730">
    <property type="term" value="C:nucleolus"/>
    <property type="evidence" value="ECO:0007669"/>
    <property type="project" value="UniProtKB-SubCell"/>
</dbReference>
<evidence type="ECO:0000256" key="7">
    <source>
        <dbReference type="ARBA" id="ARBA00022884"/>
    </source>
</evidence>
<evidence type="ECO:0000259" key="11">
    <source>
        <dbReference type="Pfam" id="PF03725"/>
    </source>
</evidence>
<dbReference type="SUPFAM" id="SSF54211">
    <property type="entry name" value="Ribosomal protein S5 domain 2-like"/>
    <property type="match status" value="1"/>
</dbReference>
<dbReference type="STRING" id="45354.A0A1L0B6B7"/>
<keyword evidence="8" id="KW-0539">Nucleus</keyword>
<dbReference type="GO" id="GO:0071035">
    <property type="term" value="P:nuclear polyadenylation-dependent rRNA catabolic process"/>
    <property type="evidence" value="ECO:0007669"/>
    <property type="project" value="TreeGrafter"/>
</dbReference>
<keyword evidence="7" id="KW-0694">RNA-binding</keyword>
<dbReference type="GO" id="GO:0034475">
    <property type="term" value="P:U4 snRNA 3'-end processing"/>
    <property type="evidence" value="ECO:0007669"/>
    <property type="project" value="TreeGrafter"/>
</dbReference>
<dbReference type="GO" id="GO:0000176">
    <property type="term" value="C:nuclear exosome (RNase complex)"/>
    <property type="evidence" value="ECO:0007669"/>
    <property type="project" value="UniProtKB-ARBA"/>
</dbReference>
<keyword evidence="4" id="KW-0963">Cytoplasm</keyword>
<name>A0A1L0B6B7_9ASCO</name>
<dbReference type="Pfam" id="PF01138">
    <property type="entry name" value="RNase_PH"/>
    <property type="match status" value="1"/>
</dbReference>
<dbReference type="Pfam" id="PF03725">
    <property type="entry name" value="RNase_PH_C"/>
    <property type="match status" value="1"/>
</dbReference>
<dbReference type="Proteomes" id="UP000182334">
    <property type="component" value="Chromosome I"/>
</dbReference>
<dbReference type="InterPro" id="IPR050590">
    <property type="entry name" value="Exosome_comp_Rrp42_subfam"/>
</dbReference>
<dbReference type="PANTHER" id="PTHR11097:SF9">
    <property type="entry name" value="EXOSOME COMPLEX COMPONENT RRP43"/>
    <property type="match status" value="1"/>
</dbReference>
<feature type="domain" description="Exoribonuclease phosphorolytic" evidence="10">
    <location>
        <begin position="41"/>
        <end position="222"/>
    </location>
</feature>
<dbReference type="GO" id="GO:0034473">
    <property type="term" value="P:U1 snRNA 3'-end processing"/>
    <property type="evidence" value="ECO:0007669"/>
    <property type="project" value="TreeGrafter"/>
</dbReference>
<evidence type="ECO:0000256" key="9">
    <source>
        <dbReference type="ARBA" id="ARBA00030617"/>
    </source>
</evidence>
<dbReference type="GO" id="GO:0000467">
    <property type="term" value="P:exonucleolytic trimming to generate mature 3'-end of 5.8S rRNA from tricistronic rRNA transcript (SSU-rRNA, 5.8S rRNA, LSU-rRNA)"/>
    <property type="evidence" value="ECO:0007669"/>
    <property type="project" value="UniProtKB-ARBA"/>
</dbReference>
<protein>
    <recommendedName>
        <fullName evidence="9">Ribosomal RNA-processing protein 43</fullName>
    </recommendedName>
</protein>
<keyword evidence="5" id="KW-0698">rRNA processing</keyword>
<evidence type="ECO:0000259" key="10">
    <source>
        <dbReference type="Pfam" id="PF01138"/>
    </source>
</evidence>
<dbReference type="InterPro" id="IPR015847">
    <property type="entry name" value="ExoRNase_PH_dom2"/>
</dbReference>
<dbReference type="AlphaFoldDB" id="A0A1L0B6B7"/>
<sequence length="356" mass="38416">MAESTHLAVFPPEVLARIAPDVSLQRHLALGLRPCLRAFDEFRPLHTAAGSMNNLGENTVVGLATVKNGQTHVFCGITIAISELNQSDELLSGENDKAAYLSVYPVVEIARGRNGAPSDEEMILSQKLYNYVLHLRVLSEKALEFVPGYQIFDEESGISSIAYLDDDSSPLADLLGLSTVNITKKRFKFVLSAHIKVFSRSGPLYDVVHQALMAALQDVSLPRIYLADSGIDANVRIPVRSRGNFGHLNQQSDSFCIDPNPDVITKLALNEPEVAVSTSFGLVDWQSESTDSATVLLADLEGEAEEICAESKLTVVSTGEKLKHVSIVGGGANVTLESLQQAVKIANARAVSIKSS</sequence>
<dbReference type="Gene3D" id="3.30.230.70">
    <property type="entry name" value="GHMP Kinase, N-terminal domain"/>
    <property type="match status" value="1"/>
</dbReference>
<evidence type="ECO:0000256" key="4">
    <source>
        <dbReference type="ARBA" id="ARBA00022490"/>
    </source>
</evidence>
<dbReference type="GO" id="GO:0071038">
    <property type="term" value="P:TRAMP-dependent tRNA surveillance pathway"/>
    <property type="evidence" value="ECO:0007669"/>
    <property type="project" value="TreeGrafter"/>
</dbReference>
<evidence type="ECO:0000313" key="12">
    <source>
        <dbReference type="EMBL" id="SGZ46454.1"/>
    </source>
</evidence>
<dbReference type="GO" id="GO:0034476">
    <property type="term" value="P:U5 snRNA 3'-end processing"/>
    <property type="evidence" value="ECO:0007669"/>
    <property type="project" value="TreeGrafter"/>
</dbReference>
<evidence type="ECO:0000256" key="1">
    <source>
        <dbReference type="ARBA" id="ARBA00004496"/>
    </source>
</evidence>
<keyword evidence="13" id="KW-1185">Reference proteome</keyword>
<evidence type="ECO:0000256" key="2">
    <source>
        <dbReference type="ARBA" id="ARBA00004604"/>
    </source>
</evidence>
<dbReference type="OrthoDB" id="45882at2759"/>
<gene>
    <name evidence="12" type="ORF">SAMEA4029010_CIC11G00000000139</name>
</gene>
<evidence type="ECO:0000256" key="6">
    <source>
        <dbReference type="ARBA" id="ARBA00022835"/>
    </source>
</evidence>
<reference evidence="12 13" key="1">
    <citation type="submission" date="2016-10" db="EMBL/GenBank/DDBJ databases">
        <authorList>
            <person name="de Groot N.N."/>
        </authorList>
    </citation>
    <scope>NUCLEOTIDE SEQUENCE [LARGE SCALE GENOMIC DNA]</scope>
    <source>
        <strain evidence="12 13">CBS 141442</strain>
    </source>
</reference>
<proteinExistence type="inferred from homology"/>
<accession>A0A1L0B6B7</accession>
<evidence type="ECO:0000256" key="8">
    <source>
        <dbReference type="ARBA" id="ARBA00023242"/>
    </source>
</evidence>
<comment type="similarity">
    <text evidence="3">Belongs to the RNase PH family.</text>
</comment>
<organism evidence="12 13">
    <name type="scientific">Sungouiella intermedia</name>
    <dbReference type="NCBI Taxonomy" id="45354"/>
    <lineage>
        <taxon>Eukaryota</taxon>
        <taxon>Fungi</taxon>
        <taxon>Dikarya</taxon>
        <taxon>Ascomycota</taxon>
        <taxon>Saccharomycotina</taxon>
        <taxon>Pichiomycetes</taxon>
        <taxon>Metschnikowiaceae</taxon>
        <taxon>Sungouiella</taxon>
    </lineage>
</organism>
<dbReference type="InterPro" id="IPR027408">
    <property type="entry name" value="PNPase/RNase_PH_dom_sf"/>
</dbReference>
<dbReference type="GO" id="GO:0035925">
    <property type="term" value="F:mRNA 3'-UTR AU-rich region binding"/>
    <property type="evidence" value="ECO:0007669"/>
    <property type="project" value="TreeGrafter"/>
</dbReference>
<evidence type="ECO:0000256" key="5">
    <source>
        <dbReference type="ARBA" id="ARBA00022552"/>
    </source>
</evidence>
<dbReference type="GO" id="GO:0000177">
    <property type="term" value="C:cytoplasmic exosome (RNase complex)"/>
    <property type="evidence" value="ECO:0007669"/>
    <property type="project" value="TreeGrafter"/>
</dbReference>
<comment type="subcellular location">
    <subcellularLocation>
        <location evidence="1">Cytoplasm</location>
    </subcellularLocation>
    <subcellularLocation>
        <location evidence="2">Nucleus</location>
        <location evidence="2">Nucleolus</location>
    </subcellularLocation>
</comment>
<dbReference type="GO" id="GO:0016075">
    <property type="term" value="P:rRNA catabolic process"/>
    <property type="evidence" value="ECO:0007669"/>
    <property type="project" value="TreeGrafter"/>
</dbReference>
<keyword evidence="6" id="KW-0271">Exosome</keyword>
<evidence type="ECO:0000256" key="3">
    <source>
        <dbReference type="ARBA" id="ARBA00006678"/>
    </source>
</evidence>
<dbReference type="InterPro" id="IPR020568">
    <property type="entry name" value="Ribosomal_Su5_D2-typ_SF"/>
</dbReference>
<dbReference type="PANTHER" id="PTHR11097">
    <property type="entry name" value="EXOSOME COMPLEX EXONUCLEASE RIBOSOMAL RNA PROCESSING PROTEIN"/>
    <property type="match status" value="1"/>
</dbReference>
<feature type="domain" description="Exoribonuclease phosphorolytic" evidence="11">
    <location>
        <begin position="275"/>
        <end position="347"/>
    </location>
</feature>